<dbReference type="InterPro" id="IPR054765">
    <property type="entry name" value="SLBB_dom"/>
</dbReference>
<feature type="domain" description="Polysaccharide export protein N-terminal" evidence="16">
    <location>
        <begin position="81"/>
        <end position="165"/>
    </location>
</feature>
<keyword evidence="13" id="KW-0998">Cell outer membrane</keyword>
<keyword evidence="14" id="KW-0449">Lipoprotein</keyword>
<evidence type="ECO:0000256" key="12">
    <source>
        <dbReference type="ARBA" id="ARBA00023139"/>
    </source>
</evidence>
<dbReference type="Gene3D" id="3.10.560.10">
    <property type="entry name" value="Outer membrane lipoprotein wza domain like"/>
    <property type="match status" value="2"/>
</dbReference>
<evidence type="ECO:0000313" key="19">
    <source>
        <dbReference type="EMBL" id="MEX1664393.1"/>
    </source>
</evidence>
<evidence type="ECO:0000256" key="13">
    <source>
        <dbReference type="ARBA" id="ARBA00023237"/>
    </source>
</evidence>
<evidence type="ECO:0000256" key="6">
    <source>
        <dbReference type="ARBA" id="ARBA00022692"/>
    </source>
</evidence>
<dbReference type="PANTHER" id="PTHR33619">
    <property type="entry name" value="POLYSACCHARIDE EXPORT PROTEIN GFCE-RELATED"/>
    <property type="match status" value="1"/>
</dbReference>
<dbReference type="RefSeq" id="WP_368374516.1">
    <property type="nucleotide sequence ID" value="NZ_JBFRYB010000001.1"/>
</dbReference>
<feature type="domain" description="Outer-membrane lipoprotein Wza C-terminal" evidence="17">
    <location>
        <begin position="350"/>
        <end position="366"/>
    </location>
</feature>
<proteinExistence type="inferred from homology"/>
<protein>
    <submittedName>
        <fullName evidence="19">Polysaccharide export protein</fullName>
    </submittedName>
</protein>
<evidence type="ECO:0000259" key="17">
    <source>
        <dbReference type="Pfam" id="PF18412"/>
    </source>
</evidence>
<keyword evidence="4" id="KW-1134">Transmembrane beta strand</keyword>
<evidence type="ECO:0000256" key="10">
    <source>
        <dbReference type="ARBA" id="ARBA00023114"/>
    </source>
</evidence>
<feature type="domain" description="SLBB" evidence="18">
    <location>
        <begin position="171"/>
        <end position="249"/>
    </location>
</feature>
<evidence type="ECO:0000256" key="8">
    <source>
        <dbReference type="ARBA" id="ARBA00023047"/>
    </source>
</evidence>
<accession>A0ABV3TTV2</accession>
<keyword evidence="7 15" id="KW-0732">Signal</keyword>
<evidence type="ECO:0000259" key="18">
    <source>
        <dbReference type="Pfam" id="PF22461"/>
    </source>
</evidence>
<evidence type="ECO:0000256" key="4">
    <source>
        <dbReference type="ARBA" id="ARBA00022452"/>
    </source>
</evidence>
<comment type="similarity">
    <text evidence="2">Belongs to the BexD/CtrA/VexA family.</text>
</comment>
<evidence type="ECO:0000256" key="3">
    <source>
        <dbReference type="ARBA" id="ARBA00022448"/>
    </source>
</evidence>
<reference evidence="19 20" key="1">
    <citation type="journal article" date="2011" name="Int. J. Syst. Evol. Microbiol.">
        <title>Zhongshania antarctica gen. nov., sp. nov. and Zhongshania guokunii sp. nov., gammaproteobacteria respectively isolated from coastal attached (fast) ice and surface seawater of the Antarctic.</title>
        <authorList>
            <person name="Li H.J."/>
            <person name="Zhang X.Y."/>
            <person name="Chen C.X."/>
            <person name="Zhang Y.J."/>
            <person name="Gao Z.M."/>
            <person name="Yu Y."/>
            <person name="Chen X.L."/>
            <person name="Chen B."/>
            <person name="Zhang Y.Z."/>
        </authorList>
    </citation>
    <scope>NUCLEOTIDE SEQUENCE [LARGE SCALE GENOMIC DNA]</scope>
    <source>
        <strain evidence="19 20">R06B22</strain>
    </source>
</reference>
<evidence type="ECO:0000259" key="16">
    <source>
        <dbReference type="Pfam" id="PF02563"/>
    </source>
</evidence>
<dbReference type="Proteomes" id="UP001557484">
    <property type="component" value="Unassembled WGS sequence"/>
</dbReference>
<dbReference type="Pfam" id="PF02563">
    <property type="entry name" value="Poly_export"/>
    <property type="match status" value="1"/>
</dbReference>
<evidence type="ECO:0000256" key="15">
    <source>
        <dbReference type="SAM" id="SignalP"/>
    </source>
</evidence>
<evidence type="ECO:0000256" key="2">
    <source>
        <dbReference type="ARBA" id="ARBA00009450"/>
    </source>
</evidence>
<organism evidence="19 20">
    <name type="scientific">Zhongshania arctica</name>
    <dbReference type="NCBI Taxonomy" id="3238302"/>
    <lineage>
        <taxon>Bacteria</taxon>
        <taxon>Pseudomonadati</taxon>
        <taxon>Pseudomonadota</taxon>
        <taxon>Gammaproteobacteria</taxon>
        <taxon>Cellvibrionales</taxon>
        <taxon>Spongiibacteraceae</taxon>
        <taxon>Zhongshania</taxon>
    </lineage>
</organism>
<feature type="domain" description="SLBB" evidence="18">
    <location>
        <begin position="256"/>
        <end position="347"/>
    </location>
</feature>
<dbReference type="Gene3D" id="1.20.5.70">
    <property type="match status" value="1"/>
</dbReference>
<feature type="chain" id="PRO_5045454302" evidence="15">
    <location>
        <begin position="21"/>
        <end position="378"/>
    </location>
</feature>
<evidence type="ECO:0000256" key="5">
    <source>
        <dbReference type="ARBA" id="ARBA00022597"/>
    </source>
</evidence>
<dbReference type="InterPro" id="IPR040716">
    <property type="entry name" value="Wza_C"/>
</dbReference>
<feature type="signal peptide" evidence="15">
    <location>
        <begin position="1"/>
        <end position="20"/>
    </location>
</feature>
<dbReference type="PROSITE" id="PS51257">
    <property type="entry name" value="PROKAR_LIPOPROTEIN"/>
    <property type="match status" value="1"/>
</dbReference>
<evidence type="ECO:0000256" key="7">
    <source>
        <dbReference type="ARBA" id="ARBA00022729"/>
    </source>
</evidence>
<keyword evidence="5" id="KW-0762">Sugar transport</keyword>
<evidence type="ECO:0000256" key="9">
    <source>
        <dbReference type="ARBA" id="ARBA00023065"/>
    </source>
</evidence>
<dbReference type="Gene3D" id="3.30.1950.10">
    <property type="entry name" value="wza like domain"/>
    <property type="match status" value="1"/>
</dbReference>
<keyword evidence="3" id="KW-0813">Transport</keyword>
<dbReference type="Pfam" id="PF22461">
    <property type="entry name" value="SLBB_2"/>
    <property type="match status" value="2"/>
</dbReference>
<keyword evidence="10" id="KW-0626">Porin</keyword>
<name>A0ABV3TTV2_9GAMM</name>
<evidence type="ECO:0000256" key="11">
    <source>
        <dbReference type="ARBA" id="ARBA00023136"/>
    </source>
</evidence>
<keyword evidence="20" id="KW-1185">Reference proteome</keyword>
<evidence type="ECO:0000313" key="20">
    <source>
        <dbReference type="Proteomes" id="UP001557484"/>
    </source>
</evidence>
<gene>
    <name evidence="19" type="ORF">AB4875_02770</name>
</gene>
<keyword evidence="11" id="KW-0472">Membrane</keyword>
<evidence type="ECO:0000256" key="1">
    <source>
        <dbReference type="ARBA" id="ARBA00004571"/>
    </source>
</evidence>
<comment type="caution">
    <text evidence="19">The sequence shown here is derived from an EMBL/GenBank/DDBJ whole genome shotgun (WGS) entry which is preliminary data.</text>
</comment>
<comment type="subcellular location">
    <subcellularLocation>
        <location evidence="1">Cell outer membrane</location>
        <topology evidence="1">Multi-pass membrane protein</topology>
    </subcellularLocation>
</comment>
<dbReference type="Pfam" id="PF18412">
    <property type="entry name" value="Wza_C"/>
    <property type="match status" value="1"/>
</dbReference>
<keyword evidence="6" id="KW-0812">Transmembrane</keyword>
<evidence type="ECO:0000256" key="14">
    <source>
        <dbReference type="ARBA" id="ARBA00023288"/>
    </source>
</evidence>
<keyword evidence="8" id="KW-0625">Polysaccharide transport</keyword>
<keyword evidence="9" id="KW-0406">Ion transport</keyword>
<dbReference type="InterPro" id="IPR003715">
    <property type="entry name" value="Poly_export_N"/>
</dbReference>
<dbReference type="PANTHER" id="PTHR33619:SF3">
    <property type="entry name" value="POLYSACCHARIDE EXPORT PROTEIN GFCE-RELATED"/>
    <property type="match status" value="1"/>
</dbReference>
<keyword evidence="12" id="KW-0564">Palmitate</keyword>
<sequence>MNIIKASALAVLIATTSACTIIPGSSMNSFNSRWFDDTPENYTPATTVTSYIPINATVLSHLNTFAPQKPSLNLALQDALTNYEYRIGPGDVLTITVWEHPELTIPAGSFRTAAEGGNEVKADGTVFYPYAGNFAVAGLTTNEVKTLLENRLSSVIKKPQLDVRVASFNSQMVYVSGSVMQPGIIPITAVPLTLLDAIERLGGLTDTAAWGSITLTRNGIASNISLRSLYEDGRWEENLLLQNGDLIHVPRNDAEKIFVLGEVNRPQSLNMSRNGTSLAEALADANGINENRADGRGIYVLRNAGISKDTEGLPVYQATIYHLNASSAVGFMLADKFPLEARDVVYVSPAPITRWNRFLSQLLPSILATDRIGDIESN</sequence>
<dbReference type="EMBL" id="JBFRYB010000001">
    <property type="protein sequence ID" value="MEX1664393.1"/>
    <property type="molecule type" value="Genomic_DNA"/>
</dbReference>
<dbReference type="InterPro" id="IPR049712">
    <property type="entry name" value="Poly_export"/>
</dbReference>
<dbReference type="NCBIfam" id="NF011658">
    <property type="entry name" value="PRK15078.1"/>
    <property type="match status" value="1"/>
</dbReference>